<gene>
    <name evidence="1" type="ORF">MTER_24480</name>
</gene>
<accession>A0AAD1MG20</accession>
<name>A0AAD1MG20_9MYCO</name>
<sequence>MPLNQQWADAGESMLSAAQAFDTAIADGSLSDAVSAQLQIFGVDFFPLIPAVIASIPVVWIGNLFGDANAVVSPRATSAGH</sequence>
<dbReference type="Proteomes" id="UP000467636">
    <property type="component" value="Chromosome"/>
</dbReference>
<dbReference type="RefSeq" id="WP_179961133.1">
    <property type="nucleotide sequence ID" value="NZ_AP022564.1"/>
</dbReference>
<organism evidence="1 2">
    <name type="scientific">Mycolicibacter terrae</name>
    <dbReference type="NCBI Taxonomy" id="1788"/>
    <lineage>
        <taxon>Bacteria</taxon>
        <taxon>Bacillati</taxon>
        <taxon>Actinomycetota</taxon>
        <taxon>Actinomycetes</taxon>
        <taxon>Mycobacteriales</taxon>
        <taxon>Mycobacteriaceae</taxon>
        <taxon>Mycolicibacter</taxon>
    </lineage>
</organism>
<evidence type="ECO:0000313" key="1">
    <source>
        <dbReference type="EMBL" id="BBX23037.1"/>
    </source>
</evidence>
<keyword evidence="2" id="KW-1185">Reference proteome</keyword>
<dbReference type="EMBL" id="AP022564">
    <property type="protein sequence ID" value="BBX23037.1"/>
    <property type="molecule type" value="Genomic_DNA"/>
</dbReference>
<proteinExistence type="predicted"/>
<reference evidence="1 2" key="1">
    <citation type="journal article" date="2019" name="Emerg. Microbes Infect.">
        <title>Comprehensive subspecies identification of 175 nontuberculous mycobacteria species based on 7547 genomic profiles.</title>
        <authorList>
            <person name="Matsumoto Y."/>
            <person name="Kinjo T."/>
            <person name="Motooka D."/>
            <person name="Nabeya D."/>
            <person name="Jung N."/>
            <person name="Uechi K."/>
            <person name="Horii T."/>
            <person name="Iida T."/>
            <person name="Fujita J."/>
            <person name="Nakamura S."/>
        </authorList>
    </citation>
    <scope>NUCLEOTIDE SEQUENCE [LARGE SCALE GENOMIC DNA]</scope>
    <source>
        <strain evidence="1 2">JCM 12143</strain>
    </source>
</reference>
<evidence type="ECO:0000313" key="2">
    <source>
        <dbReference type="Proteomes" id="UP000467636"/>
    </source>
</evidence>
<protein>
    <submittedName>
        <fullName evidence="1">Uncharacterized protein</fullName>
    </submittedName>
</protein>
<dbReference type="AlphaFoldDB" id="A0AAD1MG20"/>